<proteinExistence type="predicted"/>
<keyword evidence="3" id="KW-1185">Reference proteome</keyword>
<keyword evidence="1" id="KW-1133">Transmembrane helix</keyword>
<feature type="transmembrane region" description="Helical" evidence="1">
    <location>
        <begin position="21"/>
        <end position="38"/>
    </location>
</feature>
<dbReference type="Pfam" id="PF12292">
    <property type="entry name" value="DUF3624"/>
    <property type="match status" value="1"/>
</dbReference>
<protein>
    <submittedName>
        <fullName evidence="2">DUF3624 family protein</fullName>
    </submittedName>
</protein>
<gene>
    <name evidence="2" type="ORF">FE240_00555</name>
</gene>
<dbReference type="Proteomes" id="UP000594034">
    <property type="component" value="Chromosome"/>
</dbReference>
<dbReference type="RefSeq" id="WP_193002958.1">
    <property type="nucleotide sequence ID" value="NZ_CP040449.1"/>
</dbReference>
<keyword evidence="1" id="KW-0812">Transmembrane</keyword>
<evidence type="ECO:0000256" key="1">
    <source>
        <dbReference type="SAM" id="Phobius"/>
    </source>
</evidence>
<reference evidence="2 3" key="1">
    <citation type="submission" date="2019-05" db="EMBL/GenBank/DDBJ databases">
        <title>OXA-830, a novel chromosomally encoded expanded-spectrum class D beta-lactamase in Aeromonas simiae.</title>
        <authorList>
            <person name="Zhou W."/>
            <person name="Chen Q."/>
        </authorList>
    </citation>
    <scope>NUCLEOTIDE SEQUENCE [LARGE SCALE GENOMIC DNA]</scope>
    <source>
        <strain evidence="2 3">A6</strain>
    </source>
</reference>
<dbReference type="AlphaFoldDB" id="A0A5J6WQI6"/>
<feature type="transmembrane region" description="Helical" evidence="1">
    <location>
        <begin position="50"/>
        <end position="70"/>
    </location>
</feature>
<evidence type="ECO:0000313" key="2">
    <source>
        <dbReference type="EMBL" id="QFI53336.1"/>
    </source>
</evidence>
<keyword evidence="1" id="KW-0472">Membrane</keyword>
<dbReference type="EMBL" id="CP040449">
    <property type="protein sequence ID" value="QFI53336.1"/>
    <property type="molecule type" value="Genomic_DNA"/>
</dbReference>
<organism evidence="2 3">
    <name type="scientific">Aeromonas simiae</name>
    <dbReference type="NCBI Taxonomy" id="218936"/>
    <lineage>
        <taxon>Bacteria</taxon>
        <taxon>Pseudomonadati</taxon>
        <taxon>Pseudomonadota</taxon>
        <taxon>Gammaproteobacteria</taxon>
        <taxon>Aeromonadales</taxon>
        <taxon>Aeromonadaceae</taxon>
        <taxon>Aeromonas</taxon>
    </lineage>
</organism>
<dbReference type="InterPro" id="IPR022072">
    <property type="entry name" value="DUF3624"/>
</dbReference>
<accession>A0A5J6WQI6</accession>
<evidence type="ECO:0000313" key="3">
    <source>
        <dbReference type="Proteomes" id="UP000594034"/>
    </source>
</evidence>
<dbReference type="KEGG" id="asim:FE240_00555"/>
<name>A0A5J6WQI6_9GAMM</name>
<sequence length="81" mass="8700">MSCEHCLGDALRAKLGRCRTCAIQTLLVGVAGLLVWGWCGADTSVNALTGALFALAGGGLFLLHLLVFVWRRISGRELDRE</sequence>